<protein>
    <submittedName>
        <fullName evidence="1">Uncharacterized protein</fullName>
    </submittedName>
</protein>
<dbReference type="AlphaFoldDB" id="X1N4S8"/>
<evidence type="ECO:0000313" key="1">
    <source>
        <dbReference type="EMBL" id="GAI39002.1"/>
    </source>
</evidence>
<feature type="non-terminal residue" evidence="1">
    <location>
        <position position="60"/>
    </location>
</feature>
<proteinExistence type="predicted"/>
<organism evidence="1">
    <name type="scientific">marine sediment metagenome</name>
    <dbReference type="NCBI Taxonomy" id="412755"/>
    <lineage>
        <taxon>unclassified sequences</taxon>
        <taxon>metagenomes</taxon>
        <taxon>ecological metagenomes</taxon>
    </lineage>
</organism>
<gene>
    <name evidence="1" type="ORF">S06H3_40627</name>
</gene>
<accession>X1N4S8</accession>
<reference evidence="1" key="1">
    <citation type="journal article" date="2014" name="Front. Microbiol.">
        <title>High frequency of phylogenetically diverse reductive dehalogenase-homologous genes in deep subseafloor sedimentary metagenomes.</title>
        <authorList>
            <person name="Kawai M."/>
            <person name="Futagami T."/>
            <person name="Toyoda A."/>
            <person name="Takaki Y."/>
            <person name="Nishi S."/>
            <person name="Hori S."/>
            <person name="Arai W."/>
            <person name="Tsubouchi T."/>
            <person name="Morono Y."/>
            <person name="Uchiyama I."/>
            <person name="Ito T."/>
            <person name="Fujiyama A."/>
            <person name="Inagaki F."/>
            <person name="Takami H."/>
        </authorList>
    </citation>
    <scope>NUCLEOTIDE SEQUENCE</scope>
    <source>
        <strain evidence="1">Expedition CK06-06</strain>
    </source>
</reference>
<name>X1N4S8_9ZZZZ</name>
<comment type="caution">
    <text evidence="1">The sequence shown here is derived from an EMBL/GenBank/DDBJ whole genome shotgun (WGS) entry which is preliminary data.</text>
</comment>
<dbReference type="EMBL" id="BARV01024953">
    <property type="protein sequence ID" value="GAI39002.1"/>
    <property type="molecule type" value="Genomic_DNA"/>
</dbReference>
<sequence>MIALHERYVGAEDVGMDKYVEYLSNEETIKLDMARKDKPIYDRPFRSLNIIKITPATSGD</sequence>